<dbReference type="EMBL" id="SNZV01000005">
    <property type="protein sequence ID" value="TDS13274.1"/>
    <property type="molecule type" value="Genomic_DNA"/>
</dbReference>
<protein>
    <submittedName>
        <fullName evidence="1">Uncharacterized protein</fullName>
    </submittedName>
</protein>
<organism evidence="1 2">
    <name type="scientific">Sphingobacterium paludis</name>
    <dbReference type="NCBI Taxonomy" id="1476465"/>
    <lineage>
        <taxon>Bacteria</taxon>
        <taxon>Pseudomonadati</taxon>
        <taxon>Bacteroidota</taxon>
        <taxon>Sphingobacteriia</taxon>
        <taxon>Sphingobacteriales</taxon>
        <taxon>Sphingobacteriaceae</taxon>
        <taxon>Sphingobacterium</taxon>
    </lineage>
</organism>
<dbReference type="OrthoDB" id="711211at2"/>
<gene>
    <name evidence="1" type="ORF">B0I21_105410</name>
</gene>
<name>A0A4R7D182_9SPHI</name>
<evidence type="ECO:0000313" key="1">
    <source>
        <dbReference type="EMBL" id="TDS13274.1"/>
    </source>
</evidence>
<dbReference type="Proteomes" id="UP000294752">
    <property type="component" value="Unassembled WGS sequence"/>
</dbReference>
<sequence length="88" mass="10531">MRIKTDRIYVLITIPKRIVMQHEGVFFHEKGIEMEEQVKEQEVKNGVNATFEGFEVLSDFEQRQLLQEVPEEESISAKLYYYVDYEIK</sequence>
<accession>A0A4R7D182</accession>
<comment type="caution">
    <text evidence="1">The sequence shown here is derived from an EMBL/GenBank/DDBJ whole genome shotgun (WGS) entry which is preliminary data.</text>
</comment>
<reference evidence="1 2" key="1">
    <citation type="submission" date="2019-03" db="EMBL/GenBank/DDBJ databases">
        <title>Genomic Encyclopedia of Type Strains, Phase III (KMG-III): the genomes of soil and plant-associated and newly described type strains.</title>
        <authorList>
            <person name="Whitman W."/>
        </authorList>
    </citation>
    <scope>NUCLEOTIDE SEQUENCE [LARGE SCALE GENOMIC DNA]</scope>
    <source>
        <strain evidence="1 2">CGMCC 1.12801</strain>
    </source>
</reference>
<dbReference type="AlphaFoldDB" id="A0A4R7D182"/>
<dbReference type="RefSeq" id="WP_133640743.1">
    <property type="nucleotide sequence ID" value="NZ_SNZV01000005.1"/>
</dbReference>
<keyword evidence="2" id="KW-1185">Reference proteome</keyword>
<evidence type="ECO:0000313" key="2">
    <source>
        <dbReference type="Proteomes" id="UP000294752"/>
    </source>
</evidence>
<proteinExistence type="predicted"/>